<name>A0A438I6X3_VITVI</name>
<proteinExistence type="predicted"/>
<dbReference type="Proteomes" id="UP000288805">
    <property type="component" value="Unassembled WGS sequence"/>
</dbReference>
<dbReference type="AlphaFoldDB" id="A0A438I6X3"/>
<feature type="region of interest" description="Disordered" evidence="1">
    <location>
        <begin position="206"/>
        <end position="241"/>
    </location>
</feature>
<gene>
    <name evidence="2" type="ORF">CK203_042698</name>
</gene>
<dbReference type="EMBL" id="QGNW01000137">
    <property type="protein sequence ID" value="RVW92460.1"/>
    <property type="molecule type" value="Genomic_DNA"/>
</dbReference>
<sequence>MHIIGRKKKGYIIGRKVALTEDNPNYDEWEAEDTLVKPWLINYMTDWLMSQLVQCGTAKEVWDAIKRSYLYVFDSSQVYELMKKSFQSHQGATDHMTSHSSPFDSLMPSLVKSVQVANGTSMSNLEAKNVSLPPHSPYNLTKMRIDIGKKRGGLYYLERGKISSKEEERLWLEEKRLWILGQEEDSIDLGKGESVDTLNPMTAKFASKERRDRRPAKLFQQGYTKKNKDATVIPSSRLPYS</sequence>
<evidence type="ECO:0000313" key="2">
    <source>
        <dbReference type="EMBL" id="RVW92460.1"/>
    </source>
</evidence>
<comment type="caution">
    <text evidence="2">The sequence shown here is derived from an EMBL/GenBank/DDBJ whole genome shotgun (WGS) entry which is preliminary data.</text>
</comment>
<accession>A0A438I6X3</accession>
<organism evidence="2 3">
    <name type="scientific">Vitis vinifera</name>
    <name type="common">Grape</name>
    <dbReference type="NCBI Taxonomy" id="29760"/>
    <lineage>
        <taxon>Eukaryota</taxon>
        <taxon>Viridiplantae</taxon>
        <taxon>Streptophyta</taxon>
        <taxon>Embryophyta</taxon>
        <taxon>Tracheophyta</taxon>
        <taxon>Spermatophyta</taxon>
        <taxon>Magnoliopsida</taxon>
        <taxon>eudicotyledons</taxon>
        <taxon>Gunneridae</taxon>
        <taxon>Pentapetalae</taxon>
        <taxon>rosids</taxon>
        <taxon>Vitales</taxon>
        <taxon>Vitaceae</taxon>
        <taxon>Viteae</taxon>
        <taxon>Vitis</taxon>
    </lineage>
</organism>
<dbReference type="Pfam" id="PF14223">
    <property type="entry name" value="Retrotran_gag_2"/>
    <property type="match status" value="1"/>
</dbReference>
<reference evidence="2 3" key="1">
    <citation type="journal article" date="2018" name="PLoS Genet.">
        <title>Population sequencing reveals clonal diversity and ancestral inbreeding in the grapevine cultivar Chardonnay.</title>
        <authorList>
            <person name="Roach M.J."/>
            <person name="Johnson D.L."/>
            <person name="Bohlmann J."/>
            <person name="van Vuuren H.J."/>
            <person name="Jones S.J."/>
            <person name="Pretorius I.S."/>
            <person name="Schmidt S.A."/>
            <person name="Borneman A.R."/>
        </authorList>
    </citation>
    <scope>NUCLEOTIDE SEQUENCE [LARGE SCALE GENOMIC DNA]</scope>
    <source>
        <strain evidence="3">cv. Chardonnay</strain>
        <tissue evidence="2">Leaf</tissue>
    </source>
</reference>
<protein>
    <recommendedName>
        <fullName evidence="4">Retrotransposon Copia-like N-terminal domain-containing protein</fullName>
    </recommendedName>
</protein>
<evidence type="ECO:0000313" key="3">
    <source>
        <dbReference type="Proteomes" id="UP000288805"/>
    </source>
</evidence>
<evidence type="ECO:0008006" key="4">
    <source>
        <dbReference type="Google" id="ProtNLM"/>
    </source>
</evidence>
<evidence type="ECO:0000256" key="1">
    <source>
        <dbReference type="SAM" id="MobiDB-lite"/>
    </source>
</evidence>